<comment type="caution">
    <text evidence="1">The sequence shown here is derived from an EMBL/GenBank/DDBJ whole genome shotgun (WGS) entry which is preliminary data.</text>
</comment>
<dbReference type="EMBL" id="MPDP01000212">
    <property type="protein sequence ID" value="KAK1471022.1"/>
    <property type="molecule type" value="Genomic_DNA"/>
</dbReference>
<gene>
    <name evidence="1" type="ORF">CCUS01_06136</name>
</gene>
<accession>A0AAI9V539</accession>
<evidence type="ECO:0000313" key="2">
    <source>
        <dbReference type="Proteomes" id="UP001239213"/>
    </source>
</evidence>
<dbReference type="AlphaFoldDB" id="A0AAI9V539"/>
<sequence length="189" mass="21379">MAPFRNAISVLSLQLSSPWPYLGRVSALSSGHGVSRWKELFVHGGCRRVSWSVWSNKHERQYTATLWRETLAHPSLLQTTHSGFADQDPTRNHHRHSQQNGVSVRCGCYTAAVTWRRLSQLRASFSHGEREAIRIHTHVDKGGVNWNPRSSAVDTDTLQTSGNWSVAYSRLLPDAYNGINFQLPFPVYP</sequence>
<organism evidence="1 2">
    <name type="scientific">Colletotrichum cuscutae</name>
    <dbReference type="NCBI Taxonomy" id="1209917"/>
    <lineage>
        <taxon>Eukaryota</taxon>
        <taxon>Fungi</taxon>
        <taxon>Dikarya</taxon>
        <taxon>Ascomycota</taxon>
        <taxon>Pezizomycotina</taxon>
        <taxon>Sordariomycetes</taxon>
        <taxon>Hypocreomycetidae</taxon>
        <taxon>Glomerellales</taxon>
        <taxon>Glomerellaceae</taxon>
        <taxon>Colletotrichum</taxon>
        <taxon>Colletotrichum acutatum species complex</taxon>
    </lineage>
</organism>
<reference evidence="1" key="1">
    <citation type="submission" date="2016-11" db="EMBL/GenBank/DDBJ databases">
        <title>The genome sequence of Colletotrichum cuscutae.</title>
        <authorList>
            <person name="Baroncelli R."/>
        </authorList>
    </citation>
    <scope>NUCLEOTIDE SEQUENCE</scope>
    <source>
        <strain evidence="1">IMI 304802</strain>
    </source>
</reference>
<proteinExistence type="predicted"/>
<evidence type="ECO:0000313" key="1">
    <source>
        <dbReference type="EMBL" id="KAK1471022.1"/>
    </source>
</evidence>
<protein>
    <submittedName>
        <fullName evidence="1">Uncharacterized protein</fullName>
    </submittedName>
</protein>
<keyword evidence="2" id="KW-1185">Reference proteome</keyword>
<dbReference type="Proteomes" id="UP001239213">
    <property type="component" value="Unassembled WGS sequence"/>
</dbReference>
<name>A0AAI9V539_9PEZI</name>